<dbReference type="Pfam" id="PF00378">
    <property type="entry name" value="ECH_1"/>
    <property type="match status" value="1"/>
</dbReference>
<accession>A0ABD3VFP0</accession>
<feature type="transmembrane region" description="Helical" evidence="4">
    <location>
        <begin position="95"/>
        <end position="117"/>
    </location>
</feature>
<evidence type="ECO:0000313" key="5">
    <source>
        <dbReference type="EMBL" id="KAL3860295.1"/>
    </source>
</evidence>
<keyword evidence="4" id="KW-0812">Transmembrane</keyword>
<keyword evidence="3" id="KW-0443">Lipid metabolism</keyword>
<organism evidence="5 6">
    <name type="scientific">Sinanodonta woodiana</name>
    <name type="common">Chinese pond mussel</name>
    <name type="synonym">Anodonta woodiana</name>
    <dbReference type="NCBI Taxonomy" id="1069815"/>
    <lineage>
        <taxon>Eukaryota</taxon>
        <taxon>Metazoa</taxon>
        <taxon>Spiralia</taxon>
        <taxon>Lophotrochozoa</taxon>
        <taxon>Mollusca</taxon>
        <taxon>Bivalvia</taxon>
        <taxon>Autobranchia</taxon>
        <taxon>Heteroconchia</taxon>
        <taxon>Palaeoheterodonta</taxon>
        <taxon>Unionida</taxon>
        <taxon>Unionoidea</taxon>
        <taxon>Unionidae</taxon>
        <taxon>Unioninae</taxon>
        <taxon>Sinanodonta</taxon>
    </lineage>
</organism>
<proteinExistence type="predicted"/>
<comment type="catalytic activity">
    <reaction evidence="2">
        <text>a (3E)-enoyl-CoA = a 4-saturated (2E)-enoyl-CoA</text>
        <dbReference type="Rhea" id="RHEA:45228"/>
        <dbReference type="ChEBI" id="CHEBI:58521"/>
        <dbReference type="ChEBI" id="CHEBI:85097"/>
        <dbReference type="EC" id="5.3.3.8"/>
    </reaction>
</comment>
<dbReference type="InterPro" id="IPR001753">
    <property type="entry name" value="Enoyl-CoA_hydra/iso"/>
</dbReference>
<dbReference type="FunFam" id="3.90.226.10:FF:000049">
    <property type="entry name" value="Enoyl-CoA delta isomerase 3"/>
    <property type="match status" value="1"/>
</dbReference>
<dbReference type="GO" id="GO:0006629">
    <property type="term" value="P:lipid metabolic process"/>
    <property type="evidence" value="ECO:0007669"/>
    <property type="project" value="UniProtKB-KW"/>
</dbReference>
<evidence type="ECO:0000256" key="1">
    <source>
        <dbReference type="ARBA" id="ARBA00000452"/>
    </source>
</evidence>
<dbReference type="GO" id="GO:0043436">
    <property type="term" value="P:oxoacid metabolic process"/>
    <property type="evidence" value="ECO:0007669"/>
    <property type="project" value="UniProtKB-ARBA"/>
</dbReference>
<reference evidence="5 6" key="1">
    <citation type="submission" date="2024-11" db="EMBL/GenBank/DDBJ databases">
        <title>Chromosome-level genome assembly of the freshwater bivalve Anodonta woodiana.</title>
        <authorList>
            <person name="Chen X."/>
        </authorList>
    </citation>
    <scope>NUCLEOTIDE SEQUENCE [LARGE SCALE GENOMIC DNA]</scope>
    <source>
        <strain evidence="5">MN2024</strain>
        <tissue evidence="5">Gills</tissue>
    </source>
</reference>
<keyword evidence="6" id="KW-1185">Reference proteome</keyword>
<keyword evidence="4" id="KW-0472">Membrane</keyword>
<evidence type="ECO:0000256" key="3">
    <source>
        <dbReference type="ARBA" id="ARBA00023098"/>
    </source>
</evidence>
<evidence type="ECO:0000256" key="2">
    <source>
        <dbReference type="ARBA" id="ARBA00000765"/>
    </source>
</evidence>
<evidence type="ECO:0000313" key="6">
    <source>
        <dbReference type="Proteomes" id="UP001634394"/>
    </source>
</evidence>
<dbReference type="Gene3D" id="3.90.226.10">
    <property type="entry name" value="2-enoyl-CoA Hydratase, Chain A, domain 1"/>
    <property type="match status" value="1"/>
</dbReference>
<evidence type="ECO:0000256" key="4">
    <source>
        <dbReference type="SAM" id="Phobius"/>
    </source>
</evidence>
<protein>
    <submittedName>
        <fullName evidence="5">Uncharacterized protein</fullName>
    </submittedName>
</protein>
<dbReference type="InterPro" id="IPR029045">
    <property type="entry name" value="ClpP/crotonase-like_dom_sf"/>
</dbReference>
<sequence length="229" mass="25833">MTTMEGLTVDYTDKGFAIVTWNLKENSFRLSTIHAWHKILDEVLSKPDTQILITIGSGKFYSNGIDLEWLATQSTDGVQKYIDALNSLMIRLMVYPMPTVAIVNGHAFGAGAFLAIAHDYRVMRSDRGWLCWPETRLKMKLRPTMLDIIRAKIQNGKQQREAIIYAKRLKGQDALDLGIVDVIGNENQLLDHAKILGKNALGSEGLDRTMVAMMKRDVYGKYISFDAHL</sequence>
<dbReference type="PANTHER" id="PTHR11941:SF75">
    <property type="entry name" value="ENOYL-COA HYDRATASE_ISOMERASE FAMILY PROTEIN"/>
    <property type="match status" value="1"/>
</dbReference>
<dbReference type="PANTHER" id="PTHR11941">
    <property type="entry name" value="ENOYL-COA HYDRATASE-RELATED"/>
    <property type="match status" value="1"/>
</dbReference>
<dbReference type="Proteomes" id="UP001634394">
    <property type="component" value="Unassembled WGS sequence"/>
</dbReference>
<dbReference type="CDD" id="cd06558">
    <property type="entry name" value="crotonase-like"/>
    <property type="match status" value="1"/>
</dbReference>
<dbReference type="AlphaFoldDB" id="A0ABD3VFP0"/>
<dbReference type="EMBL" id="JBJQND010000012">
    <property type="protein sequence ID" value="KAL3860295.1"/>
    <property type="molecule type" value="Genomic_DNA"/>
</dbReference>
<dbReference type="GO" id="GO:0004165">
    <property type="term" value="F:delta(3)-delta(2)-enoyl-CoA isomerase activity"/>
    <property type="evidence" value="ECO:0007669"/>
    <property type="project" value="UniProtKB-EC"/>
</dbReference>
<dbReference type="SUPFAM" id="SSF52096">
    <property type="entry name" value="ClpP/crotonase"/>
    <property type="match status" value="1"/>
</dbReference>
<keyword evidence="4" id="KW-1133">Transmembrane helix</keyword>
<comment type="catalytic activity">
    <reaction evidence="1">
        <text>a (3Z)-enoyl-CoA = a 4-saturated (2E)-enoyl-CoA</text>
        <dbReference type="Rhea" id="RHEA:45900"/>
        <dbReference type="ChEBI" id="CHEBI:85097"/>
        <dbReference type="ChEBI" id="CHEBI:85489"/>
        <dbReference type="EC" id="5.3.3.8"/>
    </reaction>
</comment>
<gene>
    <name evidence="5" type="ORF">ACJMK2_010434</name>
</gene>
<name>A0ABD3VFP0_SINWO</name>
<comment type="caution">
    <text evidence="5">The sequence shown here is derived from an EMBL/GenBank/DDBJ whole genome shotgun (WGS) entry which is preliminary data.</text>
</comment>